<dbReference type="AlphaFoldDB" id="A0A9P6K3V6"/>
<keyword evidence="3" id="KW-0805">Transcription regulation</keyword>
<dbReference type="GO" id="GO:0005634">
    <property type="term" value="C:nucleus"/>
    <property type="evidence" value="ECO:0007669"/>
    <property type="project" value="UniProtKB-SubCell"/>
</dbReference>
<keyword evidence="2" id="KW-0479">Metal-binding</keyword>
<proteinExistence type="predicted"/>
<feature type="region of interest" description="Disordered" evidence="6">
    <location>
        <begin position="87"/>
        <end position="107"/>
    </location>
</feature>
<comment type="caution">
    <text evidence="8">The sequence shown here is derived from an EMBL/GenBank/DDBJ whole genome shotgun (WGS) entry which is preliminary data.</text>
</comment>
<evidence type="ECO:0000313" key="9">
    <source>
        <dbReference type="Proteomes" id="UP000723463"/>
    </source>
</evidence>
<dbReference type="InterPro" id="IPR007219">
    <property type="entry name" value="XnlR_reg_dom"/>
</dbReference>
<sequence>MCAIAARFSTHPAVLASPPYLSGEPFAVRVRVALSRQVISEVTMSYLHTALLLSFYEYSSGRSLQGYHFGGMACQMVPELQLHDFHSRMRGDDEDGGQYSEEDDEEHGCRDYITDAGAQSSPHQVPSLSPEEAWMANQVKSRTFFYLIFIDTVAAVLSGLPPTIDAAQCEVPHLPDGQRDWWKRTDRKRSTNTGTMPAVESDIAVKSITSSTTFVTKAYPFR</sequence>
<accession>A0A9P6K3V6</accession>
<reference evidence="8" key="1">
    <citation type="journal article" date="2020" name="Fungal Divers.">
        <title>Resolving the Mortierellaceae phylogeny through synthesis of multi-gene phylogenetics and phylogenomics.</title>
        <authorList>
            <person name="Vandepol N."/>
            <person name="Liber J."/>
            <person name="Desiro A."/>
            <person name="Na H."/>
            <person name="Kennedy M."/>
            <person name="Barry K."/>
            <person name="Grigoriev I.V."/>
            <person name="Miller A.N."/>
            <person name="O'Donnell K."/>
            <person name="Stajich J.E."/>
            <person name="Bonito G."/>
        </authorList>
    </citation>
    <scope>NUCLEOTIDE SEQUENCE</scope>
    <source>
        <strain evidence="8">NRRL 2591</strain>
    </source>
</reference>
<evidence type="ECO:0000256" key="4">
    <source>
        <dbReference type="ARBA" id="ARBA00023163"/>
    </source>
</evidence>
<dbReference type="GO" id="GO:0003677">
    <property type="term" value="F:DNA binding"/>
    <property type="evidence" value="ECO:0007669"/>
    <property type="project" value="InterPro"/>
</dbReference>
<dbReference type="PANTHER" id="PTHR47338:SF5">
    <property type="entry name" value="ZN(II)2CYS6 TRANSCRIPTION FACTOR (EUROFUNG)"/>
    <property type="match status" value="1"/>
</dbReference>
<dbReference type="CDD" id="cd12148">
    <property type="entry name" value="fungal_TF_MHR"/>
    <property type="match status" value="1"/>
</dbReference>
<protein>
    <recommendedName>
        <fullName evidence="7">Xylanolytic transcriptional activator regulatory domain-containing protein</fullName>
    </recommendedName>
</protein>
<keyword evidence="4" id="KW-0804">Transcription</keyword>
<keyword evidence="5" id="KW-0539">Nucleus</keyword>
<name>A0A9P6K3V6_9FUNG</name>
<evidence type="ECO:0000256" key="5">
    <source>
        <dbReference type="ARBA" id="ARBA00023242"/>
    </source>
</evidence>
<feature type="domain" description="Xylanolytic transcriptional activator regulatory" evidence="7">
    <location>
        <begin position="1"/>
        <end position="195"/>
    </location>
</feature>
<evidence type="ECO:0000313" key="8">
    <source>
        <dbReference type="EMBL" id="KAF9545060.1"/>
    </source>
</evidence>
<comment type="subcellular location">
    <subcellularLocation>
        <location evidence="1">Nucleus</location>
    </subcellularLocation>
</comment>
<dbReference type="Pfam" id="PF04082">
    <property type="entry name" value="Fungal_trans"/>
    <property type="match status" value="1"/>
</dbReference>
<dbReference type="EMBL" id="JAAAXW010000079">
    <property type="protein sequence ID" value="KAF9545060.1"/>
    <property type="molecule type" value="Genomic_DNA"/>
</dbReference>
<feature type="compositionally biased region" description="Acidic residues" evidence="6">
    <location>
        <begin position="92"/>
        <end position="106"/>
    </location>
</feature>
<evidence type="ECO:0000256" key="1">
    <source>
        <dbReference type="ARBA" id="ARBA00004123"/>
    </source>
</evidence>
<evidence type="ECO:0000259" key="7">
    <source>
        <dbReference type="Pfam" id="PF04082"/>
    </source>
</evidence>
<keyword evidence="9" id="KW-1185">Reference proteome</keyword>
<dbReference type="GO" id="GO:0006351">
    <property type="term" value="P:DNA-templated transcription"/>
    <property type="evidence" value="ECO:0007669"/>
    <property type="project" value="InterPro"/>
</dbReference>
<dbReference type="GO" id="GO:0008270">
    <property type="term" value="F:zinc ion binding"/>
    <property type="evidence" value="ECO:0007669"/>
    <property type="project" value="InterPro"/>
</dbReference>
<organism evidence="8 9">
    <name type="scientific">Mortierella hygrophila</name>
    <dbReference type="NCBI Taxonomy" id="979708"/>
    <lineage>
        <taxon>Eukaryota</taxon>
        <taxon>Fungi</taxon>
        <taxon>Fungi incertae sedis</taxon>
        <taxon>Mucoromycota</taxon>
        <taxon>Mortierellomycotina</taxon>
        <taxon>Mortierellomycetes</taxon>
        <taxon>Mortierellales</taxon>
        <taxon>Mortierellaceae</taxon>
        <taxon>Mortierella</taxon>
    </lineage>
</organism>
<evidence type="ECO:0000256" key="2">
    <source>
        <dbReference type="ARBA" id="ARBA00022723"/>
    </source>
</evidence>
<evidence type="ECO:0000256" key="3">
    <source>
        <dbReference type="ARBA" id="ARBA00023015"/>
    </source>
</evidence>
<evidence type="ECO:0000256" key="6">
    <source>
        <dbReference type="SAM" id="MobiDB-lite"/>
    </source>
</evidence>
<dbReference type="Proteomes" id="UP000723463">
    <property type="component" value="Unassembled WGS sequence"/>
</dbReference>
<gene>
    <name evidence="8" type="ORF">EC957_011301</name>
</gene>
<dbReference type="InterPro" id="IPR050815">
    <property type="entry name" value="TF_fung"/>
</dbReference>
<dbReference type="PANTHER" id="PTHR47338">
    <property type="entry name" value="ZN(II)2CYS6 TRANSCRIPTION FACTOR (EUROFUNG)-RELATED"/>
    <property type="match status" value="1"/>
</dbReference>
<dbReference type="GO" id="GO:0000981">
    <property type="term" value="F:DNA-binding transcription factor activity, RNA polymerase II-specific"/>
    <property type="evidence" value="ECO:0007669"/>
    <property type="project" value="InterPro"/>
</dbReference>